<gene>
    <name evidence="2" type="ORF">E1B25_20400</name>
</gene>
<protein>
    <submittedName>
        <fullName evidence="2">Uncharacterized protein</fullName>
    </submittedName>
</protein>
<accession>A0A4R5EIK0</accession>
<feature type="compositionally biased region" description="Polar residues" evidence="1">
    <location>
        <begin position="11"/>
        <end position="21"/>
    </location>
</feature>
<sequence length="137" mass="15008">MAMRARPNPTPCETGQTAGVSSLRTPGAFFRRFRKGGADAATRPVRPQALFPDQQWLVTFRRPNGDMVTKAVLINGGNLQADIKVLARLALRDQRDIDCAHLLRVQIDLNPTPASTEALDSITSAYSARLRFEADCG</sequence>
<name>A0A4R5EIK0_9RHOB</name>
<reference evidence="2 3" key="1">
    <citation type="submission" date="2019-03" db="EMBL/GenBank/DDBJ databases">
        <authorList>
            <person name="Zhang S."/>
        </authorList>
    </citation>
    <scope>NUCLEOTIDE SEQUENCE [LARGE SCALE GENOMIC DNA]</scope>
    <source>
        <strain evidence="2 3">S4J41</strain>
    </source>
</reference>
<dbReference type="AlphaFoldDB" id="A0A4R5EIK0"/>
<evidence type="ECO:0000256" key="1">
    <source>
        <dbReference type="SAM" id="MobiDB-lite"/>
    </source>
</evidence>
<keyword evidence="3" id="KW-1185">Reference proteome</keyword>
<evidence type="ECO:0000313" key="2">
    <source>
        <dbReference type="EMBL" id="TDE34153.1"/>
    </source>
</evidence>
<dbReference type="EMBL" id="SMFP01000022">
    <property type="protein sequence ID" value="TDE34153.1"/>
    <property type="molecule type" value="Genomic_DNA"/>
</dbReference>
<comment type="caution">
    <text evidence="2">The sequence shown here is derived from an EMBL/GenBank/DDBJ whole genome shotgun (WGS) entry which is preliminary data.</text>
</comment>
<dbReference type="RefSeq" id="WP_132831433.1">
    <property type="nucleotide sequence ID" value="NZ_SMFP01000022.1"/>
</dbReference>
<proteinExistence type="predicted"/>
<dbReference type="Proteomes" id="UP000294662">
    <property type="component" value="Unassembled WGS sequence"/>
</dbReference>
<organism evidence="2 3">
    <name type="scientific">Antarcticimicrobium sediminis</name>
    <dbReference type="NCBI Taxonomy" id="2546227"/>
    <lineage>
        <taxon>Bacteria</taxon>
        <taxon>Pseudomonadati</taxon>
        <taxon>Pseudomonadota</taxon>
        <taxon>Alphaproteobacteria</taxon>
        <taxon>Rhodobacterales</taxon>
        <taxon>Paracoccaceae</taxon>
        <taxon>Antarcticimicrobium</taxon>
    </lineage>
</organism>
<evidence type="ECO:0000313" key="3">
    <source>
        <dbReference type="Proteomes" id="UP000294662"/>
    </source>
</evidence>
<feature type="region of interest" description="Disordered" evidence="1">
    <location>
        <begin position="1"/>
        <end position="21"/>
    </location>
</feature>
<dbReference type="OrthoDB" id="7869255at2"/>